<keyword evidence="2" id="KW-1185">Reference proteome</keyword>
<dbReference type="PANTHER" id="PTHR35145:SF1">
    <property type="entry name" value="CYTOPLASMIC PROTEIN"/>
    <property type="match status" value="1"/>
</dbReference>
<evidence type="ECO:0000313" key="1">
    <source>
        <dbReference type="EMBL" id="PQJ82673.1"/>
    </source>
</evidence>
<dbReference type="SUPFAM" id="SSF142906">
    <property type="entry name" value="YjbR-like"/>
    <property type="match status" value="1"/>
</dbReference>
<dbReference type="PANTHER" id="PTHR35145">
    <property type="entry name" value="CYTOPLASMIC PROTEIN-RELATED"/>
    <property type="match status" value="1"/>
</dbReference>
<dbReference type="Proteomes" id="UP000239068">
    <property type="component" value="Unassembled WGS sequence"/>
</dbReference>
<dbReference type="Pfam" id="PF04237">
    <property type="entry name" value="YjbR"/>
    <property type="match status" value="1"/>
</dbReference>
<name>A0A2S7WYN1_9FLAO</name>
<dbReference type="EMBL" id="MSCM01000001">
    <property type="protein sequence ID" value="PQJ82673.1"/>
    <property type="molecule type" value="Genomic_DNA"/>
</dbReference>
<gene>
    <name evidence="1" type="ORF">BTO16_08835</name>
</gene>
<organism evidence="1 2">
    <name type="scientific">Polaribacter glomeratus</name>
    <dbReference type="NCBI Taxonomy" id="102"/>
    <lineage>
        <taxon>Bacteria</taxon>
        <taxon>Pseudomonadati</taxon>
        <taxon>Bacteroidota</taxon>
        <taxon>Flavobacteriia</taxon>
        <taxon>Flavobacteriales</taxon>
        <taxon>Flavobacteriaceae</taxon>
    </lineage>
</organism>
<reference evidence="1 2" key="1">
    <citation type="submission" date="2016-12" db="EMBL/GenBank/DDBJ databases">
        <title>Trade-off between light-utilization and light-protection in marine flavobacteria.</title>
        <authorList>
            <person name="Kumagai Y."/>
            <person name="Yoshizawa S."/>
            <person name="Kogure K."/>
            <person name="Iwasaki W."/>
        </authorList>
    </citation>
    <scope>NUCLEOTIDE SEQUENCE [LARGE SCALE GENOMIC DNA]</scope>
    <source>
        <strain evidence="1 2">ATCC 43844</strain>
    </source>
</reference>
<dbReference type="InterPro" id="IPR038056">
    <property type="entry name" value="YjbR-like_sf"/>
</dbReference>
<sequence length="124" mass="14234">MNIEQVRDFCIAKKGVTDHFPFDNVTLVFKVMDKMFALVGLDSWEKGEQKINLKCNPEKAEELRGEYEGIIAGWHMNKKHWNTVTINSADVSDALVRELINHSYNLVVNGLTKKAKVELEKLEE</sequence>
<dbReference type="InterPro" id="IPR007351">
    <property type="entry name" value="YjbR"/>
</dbReference>
<dbReference type="Gene3D" id="3.90.1150.30">
    <property type="match status" value="1"/>
</dbReference>
<protein>
    <submittedName>
        <fullName evidence="1">MmcQ-like protein</fullName>
    </submittedName>
</protein>
<dbReference type="InterPro" id="IPR058532">
    <property type="entry name" value="YjbR/MT2646/Rv2570-like"/>
</dbReference>
<dbReference type="OrthoDB" id="9789813at2"/>
<accession>A0A2S7WYN1</accession>
<dbReference type="AlphaFoldDB" id="A0A2S7WYN1"/>
<dbReference type="RefSeq" id="WP_105021226.1">
    <property type="nucleotide sequence ID" value="NZ_MSCM01000001.1"/>
</dbReference>
<evidence type="ECO:0000313" key="2">
    <source>
        <dbReference type="Proteomes" id="UP000239068"/>
    </source>
</evidence>
<proteinExistence type="predicted"/>
<comment type="caution">
    <text evidence="1">The sequence shown here is derived from an EMBL/GenBank/DDBJ whole genome shotgun (WGS) entry which is preliminary data.</text>
</comment>